<dbReference type="EMBL" id="HACA01030263">
    <property type="protein sequence ID" value="CDW47624.1"/>
    <property type="molecule type" value="Transcribed_RNA"/>
</dbReference>
<dbReference type="OrthoDB" id="6774179at2759"/>
<sequence>MIIRDTPPDSITLDSPTNQHVDLKEFIDIMSTGGLSTPSYLLYLSCQFKQDSLNSNIITVQLFFKEFHSLCLMSWVKI</sequence>
<dbReference type="AlphaFoldDB" id="A0A0K2VAU6"/>
<protein>
    <submittedName>
        <fullName evidence="1">Uncharacterized protein</fullName>
    </submittedName>
</protein>
<proteinExistence type="predicted"/>
<accession>A0A0K2VAU6</accession>
<name>A0A0K2VAU6_LEPSM</name>
<reference evidence="1" key="1">
    <citation type="submission" date="2014-05" db="EMBL/GenBank/DDBJ databases">
        <authorList>
            <person name="Chronopoulou M."/>
        </authorList>
    </citation>
    <scope>NUCLEOTIDE SEQUENCE</scope>
    <source>
        <tissue evidence="1">Whole organism</tissue>
    </source>
</reference>
<organism evidence="1">
    <name type="scientific">Lepeophtheirus salmonis</name>
    <name type="common">Salmon louse</name>
    <name type="synonym">Caligus salmonis</name>
    <dbReference type="NCBI Taxonomy" id="72036"/>
    <lineage>
        <taxon>Eukaryota</taxon>
        <taxon>Metazoa</taxon>
        <taxon>Ecdysozoa</taxon>
        <taxon>Arthropoda</taxon>
        <taxon>Crustacea</taxon>
        <taxon>Multicrustacea</taxon>
        <taxon>Hexanauplia</taxon>
        <taxon>Copepoda</taxon>
        <taxon>Siphonostomatoida</taxon>
        <taxon>Caligidae</taxon>
        <taxon>Lepeophtheirus</taxon>
    </lineage>
</organism>
<evidence type="ECO:0000313" key="1">
    <source>
        <dbReference type="EMBL" id="CDW47624.1"/>
    </source>
</evidence>